<proteinExistence type="predicted"/>
<accession>A0A8H9QYC7</accession>
<sequence>MIKFECKNDLIKYLNINENEEEKNILFSQIQEQIDLNGLDFTEIPIHLFEIEIKGIYFNFGLTYKSYDEILEVNYWIEENPIKKVS</sequence>
<organism evidence="1">
    <name type="scientific">Clostridium perfringens</name>
    <dbReference type="NCBI Taxonomy" id="1502"/>
    <lineage>
        <taxon>Bacteria</taxon>
        <taxon>Bacillati</taxon>
        <taxon>Bacillota</taxon>
        <taxon>Clostridia</taxon>
        <taxon>Eubacteriales</taxon>
        <taxon>Clostridiaceae</taxon>
        <taxon>Clostridium</taxon>
    </lineage>
</organism>
<name>A0A8H9QYC7_CLOPF</name>
<reference evidence="1" key="2">
    <citation type="submission" date="2020-07" db="EMBL/GenBank/DDBJ databases">
        <authorList>
            <consortium name="NCBI Pathogen Detection Project"/>
        </authorList>
    </citation>
    <scope>NUCLEOTIDE SEQUENCE</scope>
    <source>
        <strain evidence="1">C8</strain>
    </source>
</reference>
<gene>
    <name evidence="1" type="ORF">I9080_002150</name>
</gene>
<dbReference type="RefSeq" id="WP_004456627.1">
    <property type="nucleotide sequence ID" value="NZ_CATNXJ010000012.1"/>
</dbReference>
<protein>
    <submittedName>
        <fullName evidence="1">Uncharacterized protein</fullName>
    </submittedName>
</protein>
<reference evidence="1" key="1">
    <citation type="journal article" date="2018" name="Genome Biol.">
        <title>SKESA: strategic k-mer extension for scrupulous assemblies.</title>
        <authorList>
            <person name="Souvorov A."/>
            <person name="Agarwala R."/>
            <person name="Lipman D.J."/>
        </authorList>
    </citation>
    <scope>NUCLEOTIDE SEQUENCE</scope>
    <source>
        <strain evidence="1">C8</strain>
    </source>
</reference>
<dbReference type="EMBL" id="DACTCB010000011">
    <property type="protein sequence ID" value="HAT4308339.1"/>
    <property type="molecule type" value="Genomic_DNA"/>
</dbReference>
<dbReference type="AlphaFoldDB" id="A0A8H9QYC7"/>
<comment type="caution">
    <text evidence="1">The sequence shown here is derived from an EMBL/GenBank/DDBJ whole genome shotgun (WGS) entry which is preliminary data.</text>
</comment>
<dbReference type="Proteomes" id="UP000859547">
    <property type="component" value="Unassembled WGS sequence"/>
</dbReference>
<evidence type="ECO:0000313" key="1">
    <source>
        <dbReference type="EMBL" id="HAT4308339.1"/>
    </source>
</evidence>